<accession>A0A8J8GFP0</accession>
<feature type="domain" description="Transposase IS200-like" evidence="1">
    <location>
        <begin position="1"/>
        <end position="62"/>
    </location>
</feature>
<comment type="caution">
    <text evidence="2">The sequence shown here is derived from an EMBL/GenBank/DDBJ whole genome shotgun (WGS) entry which is preliminary data.</text>
</comment>
<reference evidence="2" key="1">
    <citation type="submission" date="2020-06" db="EMBL/GenBank/DDBJ databases">
        <title>A novel thermopfilic bacterium from Erzurum, Turkey.</title>
        <authorList>
            <person name="Adiguzel A."/>
            <person name="Ay H."/>
            <person name="Baltaci M.O."/>
        </authorList>
    </citation>
    <scope>NUCLEOTIDE SEQUENCE</scope>
    <source>
        <strain evidence="2">P2</strain>
    </source>
</reference>
<organism evidence="2 3">
    <name type="scientific">Calidifontibacillus erzurumensis</name>
    <dbReference type="NCBI Taxonomy" id="2741433"/>
    <lineage>
        <taxon>Bacteria</taxon>
        <taxon>Bacillati</taxon>
        <taxon>Bacillota</taxon>
        <taxon>Bacilli</taxon>
        <taxon>Bacillales</taxon>
        <taxon>Bacillaceae</taxon>
        <taxon>Calidifontibacillus/Schinkia group</taxon>
        <taxon>Calidifontibacillus</taxon>
    </lineage>
</organism>
<name>A0A8J8GFP0_9BACI</name>
<gene>
    <name evidence="2" type="ORF">HR057_12725</name>
</gene>
<sequence length="80" mass="9577">MHILFETTPQVQLSNTFKTAKSRYIRKEFAKHLSKFYWKPYFWNRSHLILNSGVAPLEVIKNIYKNKKCKLLLFFAINSP</sequence>
<evidence type="ECO:0000259" key="1">
    <source>
        <dbReference type="Pfam" id="PF01797"/>
    </source>
</evidence>
<evidence type="ECO:0000313" key="3">
    <source>
        <dbReference type="Proteomes" id="UP000625804"/>
    </source>
</evidence>
<dbReference type="GO" id="GO:0006313">
    <property type="term" value="P:DNA transposition"/>
    <property type="evidence" value="ECO:0007669"/>
    <property type="project" value="InterPro"/>
</dbReference>
<dbReference type="Pfam" id="PF01797">
    <property type="entry name" value="Y1_Tnp"/>
    <property type="match status" value="1"/>
</dbReference>
<dbReference type="Proteomes" id="UP000625804">
    <property type="component" value="Unassembled WGS sequence"/>
</dbReference>
<protein>
    <submittedName>
        <fullName evidence="2">Transposase</fullName>
    </submittedName>
</protein>
<evidence type="ECO:0000313" key="2">
    <source>
        <dbReference type="EMBL" id="NSL52619.1"/>
    </source>
</evidence>
<dbReference type="SUPFAM" id="SSF143422">
    <property type="entry name" value="Transposase IS200-like"/>
    <property type="match status" value="1"/>
</dbReference>
<dbReference type="InterPro" id="IPR036515">
    <property type="entry name" value="Transposase_17_sf"/>
</dbReference>
<dbReference type="GO" id="GO:0003677">
    <property type="term" value="F:DNA binding"/>
    <property type="evidence" value="ECO:0007669"/>
    <property type="project" value="InterPro"/>
</dbReference>
<dbReference type="GO" id="GO:0004803">
    <property type="term" value="F:transposase activity"/>
    <property type="evidence" value="ECO:0007669"/>
    <property type="project" value="InterPro"/>
</dbReference>
<keyword evidence="3" id="KW-1185">Reference proteome</keyword>
<dbReference type="InterPro" id="IPR002686">
    <property type="entry name" value="Transposase_17"/>
</dbReference>
<dbReference type="AlphaFoldDB" id="A0A8J8GFP0"/>
<dbReference type="EMBL" id="JABTTE010000018">
    <property type="protein sequence ID" value="NSL52619.1"/>
    <property type="molecule type" value="Genomic_DNA"/>
</dbReference>
<proteinExistence type="predicted"/>
<dbReference type="Gene3D" id="3.30.70.1290">
    <property type="entry name" value="Transposase IS200-like"/>
    <property type="match status" value="1"/>
</dbReference>